<accession>A0A182FHP8</accession>
<dbReference type="VEuPathDB" id="VectorBase:AALB20_033408"/>
<reference evidence="7" key="2">
    <citation type="submission" date="2022-08" db="UniProtKB">
        <authorList>
            <consortium name="EnsemblMetazoa"/>
        </authorList>
    </citation>
    <scope>IDENTIFICATION</scope>
    <source>
        <strain evidence="7">STECLA/ALBI9_A</strain>
    </source>
</reference>
<dbReference type="Pfam" id="PF26037">
    <property type="entry name" value="zf-RING_DCST1_C"/>
    <property type="match status" value="1"/>
</dbReference>
<keyword evidence="4" id="KW-0472">Membrane</keyword>
<evidence type="ECO:0000256" key="4">
    <source>
        <dbReference type="ARBA" id="ARBA00023136"/>
    </source>
</evidence>
<proteinExistence type="predicted"/>
<dbReference type="GO" id="GO:0016020">
    <property type="term" value="C:membrane"/>
    <property type="evidence" value="ECO:0007669"/>
    <property type="project" value="UniProtKB-SubCell"/>
</dbReference>
<feature type="domain" description="Dendritic cell-specific transmembrane protein-like" evidence="5">
    <location>
        <begin position="333"/>
        <end position="527"/>
    </location>
</feature>
<evidence type="ECO:0000256" key="1">
    <source>
        <dbReference type="ARBA" id="ARBA00004141"/>
    </source>
</evidence>
<name>A0A182FHP8_ANOAL</name>
<dbReference type="InterPro" id="IPR058842">
    <property type="entry name" value="DCST1_C"/>
</dbReference>
<sequence length="642" mass="73256">MSRRNTAETFGLAVVQTVIIDVFVLRLFSLAYTTLWLFRGCWLVIAYLWLARRKSARCVTVLLVPQFLSKRGRAALIGFIFVLTVTGPTANTMRNVEVLGQTLSCTQQQLKDAIRETLHALKVPFRAMKQVVDSTLKTVERSFMKVQQQLMEILKLVKRILYSIKAAYDWLRDLVSICNDELGSPSERCVKSLDKTIAGCKEEMGAMDFLCEVTQVAKSICFGARMVDMFCELIDLVSDSIVEEIERGIQNLMQYMEVLFRVQVDYEHAYDFETNASKSFAEISAGIRAEIEQRTLPLRRTFSVMGVVSSGFFICIIWRAIKYWQRYLKKDTFDNGFLTEDFNEIEKRRVEMNIALVLPLTRKERQRYVPITSPHLTWKERLRIARSITFLLISTIQILCQLFADYALYWLLTLIKTFMHEGSASVKNGSNSSVPVGVDVRGDGILADTLRDIVHSFNPIMNGSIIDPSQCVPDASPPRLGRYGEIVALLVLCWIFTFVEPYGLRARQLIMRSYYPARARARALWLHSDILMKRENLLQILRRYVGPRSSIPRSKGTFLDVLRAKTNRIWICRMLLGTGTALHCTLCGEMLVEEDDQLIPCSRRGCPGVYCQDCFLETANCCSLCLGVLLHESNTSAISLER</sequence>
<dbReference type="PANTHER" id="PTHR21041:SF9">
    <property type="entry name" value="DENDRITIC CELL-SPECIFIC TRANSMEMBRANE PROTEIN-LIKE DOMAIN-CONTAINING PROTEIN"/>
    <property type="match status" value="1"/>
</dbReference>
<organism evidence="7 8">
    <name type="scientific">Anopheles albimanus</name>
    <name type="common">New world malaria mosquito</name>
    <dbReference type="NCBI Taxonomy" id="7167"/>
    <lineage>
        <taxon>Eukaryota</taxon>
        <taxon>Metazoa</taxon>
        <taxon>Ecdysozoa</taxon>
        <taxon>Arthropoda</taxon>
        <taxon>Hexapoda</taxon>
        <taxon>Insecta</taxon>
        <taxon>Pterygota</taxon>
        <taxon>Neoptera</taxon>
        <taxon>Endopterygota</taxon>
        <taxon>Diptera</taxon>
        <taxon>Nematocera</taxon>
        <taxon>Culicoidea</taxon>
        <taxon>Culicidae</taxon>
        <taxon>Anophelinae</taxon>
        <taxon>Anopheles</taxon>
    </lineage>
</organism>
<dbReference type="Pfam" id="PF07782">
    <property type="entry name" value="DC_STAMP"/>
    <property type="match status" value="1"/>
</dbReference>
<dbReference type="PANTHER" id="PTHR21041">
    <property type="entry name" value="DENDRITIC CELL-SPECIFIC TRANSMEMBRANE PROTEIN"/>
    <property type="match status" value="1"/>
</dbReference>
<dbReference type="Pfam" id="PF26039">
    <property type="entry name" value="Dcst2"/>
    <property type="match status" value="1"/>
</dbReference>
<keyword evidence="3" id="KW-1133">Transmembrane helix</keyword>
<dbReference type="STRING" id="7167.A0A182FHP8"/>
<feature type="domain" description="E3 ubiquitin-protein ligase DCST1-like C-terminal" evidence="6">
    <location>
        <begin position="583"/>
        <end position="626"/>
    </location>
</feature>
<keyword evidence="8" id="KW-1185">Reference proteome</keyword>
<reference evidence="7 8" key="1">
    <citation type="journal article" date="2017" name="G3 (Bethesda)">
        <title>The Physical Genome Mapping of Anopheles albimanus Corrected Scaffold Misassemblies and Identified Interarm Rearrangements in Genus Anopheles.</title>
        <authorList>
            <person name="Artemov G.N."/>
            <person name="Peery A.N."/>
            <person name="Jiang X."/>
            <person name="Tu Z."/>
            <person name="Stegniy V.N."/>
            <person name="Sharakhova M.V."/>
            <person name="Sharakhov I.V."/>
        </authorList>
    </citation>
    <scope>NUCLEOTIDE SEQUENCE [LARGE SCALE GENOMIC DNA]</scope>
    <source>
        <strain evidence="7 8">ALBI9_A</strain>
    </source>
</reference>
<evidence type="ECO:0000313" key="7">
    <source>
        <dbReference type="EnsemblMetazoa" id="AALB006041-PA"/>
    </source>
</evidence>
<dbReference type="EnsemblMetazoa" id="AALB006041-RA">
    <property type="protein sequence ID" value="AALB006041-PA"/>
    <property type="gene ID" value="AALB006041"/>
</dbReference>
<comment type="subcellular location">
    <subcellularLocation>
        <location evidence="1">Membrane</location>
        <topology evidence="1">Multi-pass membrane protein</topology>
    </subcellularLocation>
</comment>
<evidence type="ECO:0000313" key="8">
    <source>
        <dbReference type="Proteomes" id="UP000069272"/>
    </source>
</evidence>
<dbReference type="VEuPathDB" id="VectorBase:AALB006041"/>
<keyword evidence="2" id="KW-0812">Transmembrane</keyword>
<evidence type="ECO:0000256" key="2">
    <source>
        <dbReference type="ARBA" id="ARBA00022692"/>
    </source>
</evidence>
<protein>
    <submittedName>
        <fullName evidence="7">Uncharacterized protein</fullName>
    </submittedName>
</protein>
<evidence type="ECO:0000259" key="5">
    <source>
        <dbReference type="Pfam" id="PF07782"/>
    </source>
</evidence>
<dbReference type="AlphaFoldDB" id="A0A182FHP8"/>
<dbReference type="InterPro" id="IPR012858">
    <property type="entry name" value="DC_STAMP-like"/>
</dbReference>
<dbReference type="InterPro" id="IPR051856">
    <property type="entry name" value="CSR-E3_Ligase_Protein"/>
</dbReference>
<evidence type="ECO:0000259" key="6">
    <source>
        <dbReference type="Pfam" id="PF26037"/>
    </source>
</evidence>
<evidence type="ECO:0000256" key="3">
    <source>
        <dbReference type="ARBA" id="ARBA00022989"/>
    </source>
</evidence>
<dbReference type="Proteomes" id="UP000069272">
    <property type="component" value="Chromosome 3L"/>
</dbReference>